<dbReference type="PANTHER" id="PTHR18929:SF132">
    <property type="entry name" value="PROTEIN DISULFIDE-ISOMERASE A3"/>
    <property type="match status" value="1"/>
</dbReference>
<evidence type="ECO:0000256" key="15">
    <source>
        <dbReference type="ARBA" id="ARBA00039846"/>
    </source>
</evidence>
<dbReference type="InterPro" id="IPR005792">
    <property type="entry name" value="Prot_disulphide_isomerase"/>
</dbReference>
<feature type="transmembrane region" description="Helical" evidence="21">
    <location>
        <begin position="1785"/>
        <end position="1803"/>
    </location>
</feature>
<dbReference type="InterPro" id="IPR029044">
    <property type="entry name" value="Nucleotide-diphossugar_trans"/>
</dbReference>
<dbReference type="InterPro" id="IPR010666">
    <property type="entry name" value="Znf_GRF"/>
</dbReference>
<dbReference type="SUPFAM" id="SSF53448">
    <property type="entry name" value="Nucleotide-diphospho-sugar transferases"/>
    <property type="match status" value="1"/>
</dbReference>
<proteinExistence type="inferred from homology"/>
<evidence type="ECO:0000256" key="20">
    <source>
        <dbReference type="SAM" id="MobiDB-lite"/>
    </source>
</evidence>
<evidence type="ECO:0000256" key="3">
    <source>
        <dbReference type="ARBA" id="ARBA00004319"/>
    </source>
</evidence>
<dbReference type="FunFam" id="3.40.30.10:FF:000027">
    <property type="entry name" value="protein disulfide-isomerase A2"/>
    <property type="match status" value="1"/>
</dbReference>
<reference evidence="24 25" key="1">
    <citation type="journal article" date="2017" name="Mycologia">
        <title>Bifiguratus adelaidae, gen. et sp. nov., a new member of Mucoromycotina in endophytic and soil-dwelling habitats.</title>
        <authorList>
            <person name="Torres-Cruz T.J."/>
            <person name="Billingsley Tobias T.L."/>
            <person name="Almatruk M."/>
            <person name="Hesse C."/>
            <person name="Kuske C.R."/>
            <person name="Desiro A."/>
            <person name="Benucci G.M."/>
            <person name="Bonito G."/>
            <person name="Stajich J.E."/>
            <person name="Dunlap C."/>
            <person name="Arnold A.E."/>
            <person name="Porras-Alfaro A."/>
        </authorList>
    </citation>
    <scope>NUCLEOTIDE SEQUENCE [LARGE SCALE GENOMIC DNA]</scope>
    <source>
        <strain evidence="24 25">AZ0501</strain>
    </source>
</reference>
<feature type="region of interest" description="Disordered" evidence="20">
    <location>
        <begin position="2092"/>
        <end position="2132"/>
    </location>
</feature>
<dbReference type="Pfam" id="PF13848">
    <property type="entry name" value="Thioredoxin_6"/>
    <property type="match status" value="1"/>
</dbReference>
<dbReference type="PROSITE" id="PS51352">
    <property type="entry name" value="THIOREDOXIN_2"/>
    <property type="match status" value="2"/>
</dbReference>
<name>A0A261Y6R9_9FUNG</name>
<evidence type="ECO:0000313" key="24">
    <source>
        <dbReference type="EMBL" id="OZJ06278.1"/>
    </source>
</evidence>
<feature type="compositionally biased region" description="Basic and acidic residues" evidence="20">
    <location>
        <begin position="65"/>
        <end position="74"/>
    </location>
</feature>
<feature type="domain" description="GRF-type" evidence="23">
    <location>
        <begin position="396"/>
        <end position="442"/>
    </location>
</feature>
<evidence type="ECO:0000256" key="11">
    <source>
        <dbReference type="ARBA" id="ARBA00022833"/>
    </source>
</evidence>
<feature type="transmembrane region" description="Helical" evidence="21">
    <location>
        <begin position="1815"/>
        <end position="1833"/>
    </location>
</feature>
<evidence type="ECO:0000256" key="6">
    <source>
        <dbReference type="ARBA" id="ARBA00022723"/>
    </source>
</evidence>
<evidence type="ECO:0000259" key="22">
    <source>
        <dbReference type="PROSITE" id="PS51352"/>
    </source>
</evidence>
<dbReference type="PROSITE" id="PS51999">
    <property type="entry name" value="ZF_GRF"/>
    <property type="match status" value="1"/>
</dbReference>
<dbReference type="NCBIfam" id="TIGR01126">
    <property type="entry name" value="pdi_dom"/>
    <property type="match status" value="2"/>
</dbReference>
<dbReference type="Proteomes" id="UP000242875">
    <property type="component" value="Unassembled WGS sequence"/>
</dbReference>
<sequence>MSECTEDYGLAVLCSIFEGFSESSLLSQLRQYEGNVQQTIDSILESPRRKKRKVQATLFRFKEPRPRPRLDHPLHSPPFSPSIPDRLPLEPTTQSSKSIHEVLKWTQPPPSRRTHPPTLHLFKPEDVYALTPCTMIPNVLPKDLANEVLETMIRESDTWKRNQWWLFERPVTSPHTTAFYISPAGGTGNDMTGDLYYNGKKCDDARPMPECMEKARQLVEDILNKVLDKRERHPWEVQGRWTTNVAAAHCYANSKESVAMHSDRITYLGPRPVIASLSLGVSRQFRLRRVATDSITSTHTKPTVPQEDKPMHIPPTQHELDMLNGWPKDIQEGRLISIELPNNSLVIMNPPMQEEWKHEIVSQSTITPHPISGFKRINITYRNYRPEFQPQHIPVCACGIPCVLRAVQQNDSGNIGRYFYMCYGAGVNEGKACDFFQWWDPKTALTNPISIEYVGIKHVTRNDSRSLSLFSMLKKVFVACALSAAVLAVQSSDVLELTQSKFNEVVKPEKLMLVEFFAPWCGHCKALAPEYELAATQLKESNIKLAKVDCTVETDLCSEYEVRGYPTLKVFREGESTEYNGARKADGIVSYMKKQALPALSEVSPDNFETFKTSDKVVVVGFISESDKDSLETLNSVANKLRDDFLFGVVSDEETAKSAGVSAPAVVLYKAFDDGENKFDGALTAEELTNFVRTSSVPLLAEIDGSNYAKYMEAGLPLAYLFADNDDDRAKLIKEIEPVAKEFKGKVNFVHIDAAKYGGHAQNLNLKEQWPAFGIQKVADASKYPFDQSKDITTKNLRSFVTDFFAGKIAPSIKSAPIPETNDGPVKVVVADQFDEIVYDSDKDVFVEFYAPWCGHCKRLAPIWDQFATDIAANPANSHIVIAKMDATENDLPARVPFQIQGFPTLKLFKAGKDKEIVDYNGDRSYDDLINFLKTNSENGVTIEKPTTEDVEDAIDHDELPRYRSWERRLWVWLCWTLTFWIPSILLHHLGGLKRGSDRMVFREKITICLLLIGLSTVFVLILELGSEQFCKTPNHYYYNDIVDPNNSLPLIAVNGNAYSFDPHRFPPASVASEVIQTIQKYPHHDLSNLFPTFTLLARVGTNTTYTDPVIQACVNSTDVADRWLWYRIGNDTGYEVTNQRLTGCPDPHDPTMPSAPCFYTTSDLQDLSEGMQGDVVFRREDLHRYCSSLPDCGVVVLDGRVYNVTSYLNAATTLTSRSSTVISRKLYVDRMFLPLNLTEVLLLNLGMDITADYYANVTNPTLYKECLDRLFYIGITEDAVPVGCYEDNPLLWAIMGLGLLFFLFKIILGNIARLPLFRHIRAKLTRTTPLSEKSALKTGASAYPFSGFGSRNLSQTTLARIPYTILMVPCFAEPYEELKRNIESLAMCHYNDARTLLMFVCDGIVTNTNSQKETHQSVLDILGYSGTDDPVPQPYVSLGQGAKKSNLAQVFSGYYEAGSNRVPYIVVVKIGNRAELWRPEQPGQISGNRGKMDSILLLFEFLERCMDFLHNKVTPLDYEIHHHMYNVLGMDPRLFEYVLVMDADTSIKLDTVSLLIEKMQSNPKLMAVSGDIRARNAEASVITMLQIFQMYLTGFSSLSFEECWGSVVSLSGGLVMYRVWSGDVRDDGDNVRQRYRKLQALRRDSKWSVDEGTPVYDGLVNSPKTSRTMSQLLLSPMEGVRPCCVHPTVLREIVGMQANTLHTRNLLLQGEDQYLATVLLRSLPHMRLGFEPRAIALTVIPNTFLDFQAQQRRMFNATFHNLIELCKLPLNAGILLRILAMYKLAAMLFLPVVVLYLYTMMIRVCISSNNGFEVTLLAFASLVAVHTFYFVMRLEFKYVAWLLLYIVIACPLYCVWFPVYAIIMSDRGGQWYDLWKIKRKPGSTTRMHGNIDDITDAGISEPMLQAIFGKAAVDSSDPEQLMLELGEVPRKTLLAYEQGENESSEREASLELKEDITLPNGSFHKGHIKPWSRGIIPFDYSAARSTRSGVQGNGALMPMIQLRNDIPQNMYTGTEMEDPFERPIMVEDLLPAMGDEDAYSSSVEAATTSMRGSRPARAPSINNSMLSLDIENYLANPDIHLSRFERPPQITYATHRRQISDPPEDPESDGRQAPSHARLGALVPPQSPDYP</sequence>
<dbReference type="Pfam" id="PF03142">
    <property type="entry name" value="Chitin_synth_2"/>
    <property type="match status" value="2"/>
</dbReference>
<dbReference type="CDD" id="cd02961">
    <property type="entry name" value="PDI_a_family"/>
    <property type="match status" value="1"/>
</dbReference>
<dbReference type="InterPro" id="IPR037151">
    <property type="entry name" value="AlkB-like_sf"/>
</dbReference>
<gene>
    <name evidence="24" type="ORF">BZG36_00778</name>
</gene>
<dbReference type="FunFam" id="3.40.30.10:FF:000185">
    <property type="entry name" value="Protein disulfide-isomerase"/>
    <property type="match status" value="1"/>
</dbReference>
<feature type="region of interest" description="Disordered" evidence="20">
    <location>
        <begin position="65"/>
        <end position="95"/>
    </location>
</feature>
<protein>
    <recommendedName>
        <fullName evidence="15 19">Protein disulfide-isomerase</fullName>
        <ecNumber evidence="5 19">5.3.4.1</ecNumber>
    </recommendedName>
</protein>
<evidence type="ECO:0000256" key="9">
    <source>
        <dbReference type="ARBA" id="ARBA00022771"/>
    </source>
</evidence>
<evidence type="ECO:0000256" key="4">
    <source>
        <dbReference type="ARBA" id="ARBA00006347"/>
    </source>
</evidence>
<comment type="function">
    <text evidence="2">Participates in the folding of proteins containing disulfide bonds, may be involved in glycosylation, prolyl hydroxylation and triglyceride transfer.</text>
</comment>
<dbReference type="OrthoDB" id="427280at2759"/>
<evidence type="ECO:0000256" key="19">
    <source>
        <dbReference type="RuleBase" id="RU361130"/>
    </source>
</evidence>
<dbReference type="GO" id="GO:0005788">
    <property type="term" value="C:endoplasmic reticulum lumen"/>
    <property type="evidence" value="ECO:0007669"/>
    <property type="project" value="UniProtKB-SubCell"/>
</dbReference>
<evidence type="ECO:0000256" key="7">
    <source>
        <dbReference type="ARBA" id="ARBA00022729"/>
    </source>
</evidence>
<dbReference type="CDD" id="cd02995">
    <property type="entry name" value="PDI_a_PDI_a'_C"/>
    <property type="match status" value="1"/>
</dbReference>
<keyword evidence="7" id="KW-0732">Signal</keyword>
<keyword evidence="9 17" id="KW-0863">Zinc-finger</keyword>
<keyword evidence="8" id="KW-0677">Repeat</keyword>
<keyword evidence="14 16" id="KW-0676">Redox-active center</keyword>
<dbReference type="InterPro" id="IPR013766">
    <property type="entry name" value="Thioredoxin_domain"/>
</dbReference>
<dbReference type="Gene3D" id="3.40.30.10">
    <property type="entry name" value="Glutaredoxin"/>
    <property type="match status" value="4"/>
</dbReference>
<evidence type="ECO:0000256" key="18">
    <source>
        <dbReference type="RuleBase" id="RU004208"/>
    </source>
</evidence>
<dbReference type="PROSITE" id="PS00194">
    <property type="entry name" value="THIOREDOXIN_1"/>
    <property type="match status" value="2"/>
</dbReference>
<feature type="transmembrane region" description="Helical" evidence="21">
    <location>
        <begin position="1008"/>
        <end position="1026"/>
    </location>
</feature>
<dbReference type="CDD" id="cd02981">
    <property type="entry name" value="PDI_b_family"/>
    <property type="match status" value="1"/>
</dbReference>
<dbReference type="Pfam" id="PF13532">
    <property type="entry name" value="2OG-FeII_Oxy_2"/>
    <property type="match status" value="1"/>
</dbReference>
<dbReference type="CDD" id="cd14279">
    <property type="entry name" value="CUE"/>
    <property type="match status" value="1"/>
</dbReference>
<evidence type="ECO:0000256" key="8">
    <source>
        <dbReference type="ARBA" id="ARBA00022737"/>
    </source>
</evidence>
<comment type="similarity">
    <text evidence="4 18">Belongs to the protein disulfide isomerase family.</text>
</comment>
<comment type="caution">
    <text evidence="24">The sequence shown here is derived from an EMBL/GenBank/DDBJ whole genome shotgun (WGS) entry which is preliminary data.</text>
</comment>
<comment type="subcellular location">
    <subcellularLocation>
        <location evidence="3">Endoplasmic reticulum lumen</location>
    </subcellularLocation>
</comment>
<dbReference type="GO" id="GO:0003756">
    <property type="term" value="F:protein disulfide isomerase activity"/>
    <property type="evidence" value="ECO:0007669"/>
    <property type="project" value="UniProtKB-EC"/>
</dbReference>
<dbReference type="PANTHER" id="PTHR18929">
    <property type="entry name" value="PROTEIN DISULFIDE ISOMERASE"/>
    <property type="match status" value="1"/>
</dbReference>
<evidence type="ECO:0000259" key="23">
    <source>
        <dbReference type="PROSITE" id="PS51999"/>
    </source>
</evidence>
<dbReference type="Pfam" id="PF06839">
    <property type="entry name" value="Zn_ribbon_GRF"/>
    <property type="match status" value="1"/>
</dbReference>
<dbReference type="EMBL" id="MVBO01000005">
    <property type="protein sequence ID" value="OZJ06278.1"/>
    <property type="molecule type" value="Genomic_DNA"/>
</dbReference>
<feature type="domain" description="Thioredoxin" evidence="22">
    <location>
        <begin position="804"/>
        <end position="938"/>
    </location>
</feature>
<feature type="disulfide bond" description="Redox-active" evidence="16">
    <location>
        <begin position="854"/>
        <end position="857"/>
    </location>
</feature>
<dbReference type="GO" id="GO:0008270">
    <property type="term" value="F:zinc ion binding"/>
    <property type="evidence" value="ECO:0007669"/>
    <property type="project" value="UniProtKB-KW"/>
</dbReference>
<evidence type="ECO:0000256" key="5">
    <source>
        <dbReference type="ARBA" id="ARBA00012723"/>
    </source>
</evidence>
<evidence type="ECO:0000256" key="21">
    <source>
        <dbReference type="SAM" id="Phobius"/>
    </source>
</evidence>
<dbReference type="PRINTS" id="PR00421">
    <property type="entry name" value="THIOREDOXIN"/>
</dbReference>
<accession>A0A261Y6R9</accession>
<feature type="disulfide bond" description="Redox-active" evidence="16">
    <location>
        <begin position="521"/>
        <end position="524"/>
    </location>
</feature>
<keyword evidence="21" id="KW-0812">Transmembrane</keyword>
<evidence type="ECO:0000256" key="2">
    <source>
        <dbReference type="ARBA" id="ARBA00002692"/>
    </source>
</evidence>
<keyword evidence="21" id="KW-0472">Membrane</keyword>
<keyword evidence="11" id="KW-0862">Zinc</keyword>
<dbReference type="CDD" id="cd02982">
    <property type="entry name" value="PDI_b'_family"/>
    <property type="match status" value="1"/>
</dbReference>
<dbReference type="FunFam" id="3.40.30.10:FF:000139">
    <property type="entry name" value="Protein disulfide-isomerase"/>
    <property type="match status" value="1"/>
</dbReference>
<keyword evidence="25" id="KW-1185">Reference proteome</keyword>
<evidence type="ECO:0000256" key="10">
    <source>
        <dbReference type="ARBA" id="ARBA00022824"/>
    </source>
</evidence>
<evidence type="ECO:0000256" key="12">
    <source>
        <dbReference type="ARBA" id="ARBA00023157"/>
    </source>
</evidence>
<evidence type="ECO:0000256" key="13">
    <source>
        <dbReference type="ARBA" id="ARBA00023235"/>
    </source>
</evidence>
<keyword evidence="21" id="KW-1133">Transmembrane helix</keyword>
<keyword evidence="10" id="KW-0256">Endoplasmic reticulum</keyword>
<feature type="transmembrane region" description="Helical" evidence="21">
    <location>
        <begin position="1840"/>
        <end position="1864"/>
    </location>
</feature>
<dbReference type="FunFam" id="3.40.30.10:FF:000017">
    <property type="entry name" value="Protein disulfide-isomerase A4"/>
    <property type="match status" value="1"/>
</dbReference>
<keyword evidence="13 19" id="KW-0413">Isomerase</keyword>
<evidence type="ECO:0000256" key="14">
    <source>
        <dbReference type="ARBA" id="ARBA00023284"/>
    </source>
</evidence>
<keyword evidence="12 16" id="KW-1015">Disulfide bond</keyword>
<evidence type="ECO:0000313" key="25">
    <source>
        <dbReference type="Proteomes" id="UP000242875"/>
    </source>
</evidence>
<dbReference type="NCBIfam" id="TIGR01130">
    <property type="entry name" value="ER_PDI_fam"/>
    <property type="match status" value="1"/>
</dbReference>
<feature type="transmembrane region" description="Helical" evidence="21">
    <location>
        <begin position="1291"/>
        <end position="1312"/>
    </location>
</feature>
<evidence type="ECO:0000256" key="17">
    <source>
        <dbReference type="PROSITE-ProRule" id="PRU01343"/>
    </source>
</evidence>
<dbReference type="EC" id="5.3.4.1" evidence="5 19"/>
<keyword evidence="6" id="KW-0479">Metal-binding</keyword>
<dbReference type="InterPro" id="IPR005788">
    <property type="entry name" value="PDI_thioredoxin-like_dom"/>
</dbReference>
<dbReference type="Gene3D" id="2.60.120.590">
    <property type="entry name" value="Alpha-ketoglutarate-dependent dioxygenase AlkB-like"/>
    <property type="match status" value="1"/>
</dbReference>
<dbReference type="Pfam" id="PF00085">
    <property type="entry name" value="Thioredoxin"/>
    <property type="match status" value="2"/>
</dbReference>
<dbReference type="GO" id="GO:0006457">
    <property type="term" value="P:protein folding"/>
    <property type="evidence" value="ECO:0007669"/>
    <property type="project" value="TreeGrafter"/>
</dbReference>
<organism evidence="24 25">
    <name type="scientific">Bifiguratus adelaidae</name>
    <dbReference type="NCBI Taxonomy" id="1938954"/>
    <lineage>
        <taxon>Eukaryota</taxon>
        <taxon>Fungi</taxon>
        <taxon>Fungi incertae sedis</taxon>
        <taxon>Mucoromycota</taxon>
        <taxon>Mucoromycotina</taxon>
        <taxon>Endogonomycetes</taxon>
        <taxon>Endogonales</taxon>
        <taxon>Endogonales incertae sedis</taxon>
        <taxon>Bifiguratus</taxon>
    </lineage>
</organism>
<feature type="transmembrane region" description="Helical" evidence="21">
    <location>
        <begin position="970"/>
        <end position="987"/>
    </location>
</feature>
<evidence type="ECO:0000256" key="16">
    <source>
        <dbReference type="PIRSR" id="PIRSR605792-51"/>
    </source>
</evidence>
<dbReference type="SUPFAM" id="SSF51197">
    <property type="entry name" value="Clavaminate synthase-like"/>
    <property type="match status" value="1"/>
</dbReference>
<dbReference type="InterPro" id="IPR017937">
    <property type="entry name" value="Thioredoxin_CS"/>
</dbReference>
<dbReference type="InterPro" id="IPR027450">
    <property type="entry name" value="AlkB-like"/>
</dbReference>
<feature type="domain" description="Thioredoxin" evidence="22">
    <location>
        <begin position="478"/>
        <end position="597"/>
    </location>
</feature>
<comment type="catalytic activity">
    <reaction evidence="1 19">
        <text>Catalyzes the rearrangement of -S-S- bonds in proteins.</text>
        <dbReference type="EC" id="5.3.4.1"/>
    </reaction>
</comment>
<dbReference type="GO" id="GO:0034976">
    <property type="term" value="P:response to endoplasmic reticulum stress"/>
    <property type="evidence" value="ECO:0007669"/>
    <property type="project" value="TreeGrafter"/>
</dbReference>
<evidence type="ECO:0000256" key="1">
    <source>
        <dbReference type="ARBA" id="ARBA00001182"/>
    </source>
</evidence>
<dbReference type="InterPro" id="IPR036249">
    <property type="entry name" value="Thioredoxin-like_sf"/>
</dbReference>
<dbReference type="SUPFAM" id="SSF52833">
    <property type="entry name" value="Thioredoxin-like"/>
    <property type="match status" value="4"/>
</dbReference>